<evidence type="ECO:0008006" key="7">
    <source>
        <dbReference type="Google" id="ProtNLM"/>
    </source>
</evidence>
<reference evidence="5 6" key="1">
    <citation type="journal article" date="2011" name="Genome Res.">
        <title>Phylogeny-wide analysis of social amoeba genomes highlights ancient origins for complex intercellular communication.</title>
        <authorList>
            <person name="Heidel A.J."/>
            <person name="Lawal H.M."/>
            <person name="Felder M."/>
            <person name="Schilde C."/>
            <person name="Helps N.R."/>
            <person name="Tunggal B."/>
            <person name="Rivero F."/>
            <person name="John U."/>
            <person name="Schleicher M."/>
            <person name="Eichinger L."/>
            <person name="Platzer M."/>
            <person name="Noegel A.A."/>
            <person name="Schaap P."/>
            <person name="Gloeckner G."/>
        </authorList>
    </citation>
    <scope>NUCLEOTIDE SEQUENCE [LARGE SCALE GENOMIC DNA]</scope>
    <source>
        <strain evidence="6">ATCC 26659 / Pp 5 / PN500</strain>
    </source>
</reference>
<sequence>MFKSTFLLLLVLSVTLSFGKELDFYLARGSGETCPSCAAFLLNKANSELTNIPVSRVFFETDIDPSVIVANPNDALIGGNLVYTQHQTISHLDITEVFRKFPLERDGYPTPLSVGNFYYYSQDSCQQPGPCLIALNGGAQKPSPELELYGLGDDWSEYMLSIKMAIVQGYFENNNFRVSALYVNVRDNYKMCPAIGDTTCPTGEIMTFYRNELRCLETNVCVPQPTDCSEHIPEPCGAAFRAISFPYESKSGLKKTKINITPSYLSFGTAYSSSTNNTKLYSQFFISTYTQLVIAEFSTSQSFVFQYNALVPPSGPTINGSMNCVCTLNPLTVRYASPLLVGSPYSNVYQSMIELTTEQLYVPNGYKCTIPGFQCAVKPMKRSDTAPTYIVEATPLPTSNINTPANITIFGHGKSYSYMAQFTSTKAASATVNLATPSGTTLLLSDDTSQLTATTLLQSGDHIRVYNQNSVPVSRFIPLSGTSVSAFGMLSIPYPSNDSNYQVYMQSSNRKVLDFNYKVQTLPSQVGVFTPQLEAIPIMSNWAVYQNKTHFPGLRMYGKPVPPIPFGIVSDTDSTTYKYQFNLVLAPFMSTTYIPISAFQNYQYPDFVISYGVWNSTYYKHPSHQVPYLQSFKVVPIDSYSVIIQMYINSDTGYFKTTLLNGVVLSNIDLVSGTTKVGWFESLVKMPIVTDNPVTLEKYTITDLFPTSVTYIEGDIYSTNGDTIPTLPFYPQNLTSFSFSPNNIDVSNGPVNTTLYFSCGTKVGNPRIQLLYTGYQAQNPESSEIFEGYYSATLDKFVIPITLRQLLHTGSVEYILLSYPLSFTPRTIASIQSIQYNAFLNVTSTYSDMMGPMITNFSRSCPAEVSPGTYCYWSVSISDPAGFRNGFFYFISEKNPMVNRKWEIDYDTRSDGDRYSFTIYLFRTFENYSMNYQATLHFDLYDTLGNRATTLTTVEDSDMVINPLYSFLNTPKMNDLTISVKIQVPISCGPAPLLTSLIVTPQVDVSGAENNITVHYELSYTNSLVTVFPSIYLTAIDGEIISQVLPFLQTSSTNTFGDLTFPIPFGFGYNGGILLSMYGIYDNCGKTSGYSSDMLRSMGLSYYVKTTYNNTAPIITSTSPIYPEGGVLSIYGYKLGMVNSTLVSVLITLNNSSEIITTPFFTSGPLVLVQINTPPSFFFVQIQANQKSNMFRVDVSNRTIPEVVPTQTPTNTPNKPCPDCSGNGKCVEGLCVCNLPYSGPNCRSQIINTNVTTSPNEPTTVTNNFDFTSGVSVVEIRELDSSGKVIESYPLSNWTLTNNTKDSYQQYSYATTVAASQSTVSLQTDVIISANINVTDSNCYTDSTVGLTNSKEVSWIKMRVNDKSLYGRFIDSGIVDGVEVKVGNSLLDLNRQSSSTSTYYFIGINVPNFQTLAILDPDFNVLVDQDTSDTCSSNGLSRLQKIGIIVGSVCALLAIIYYSDDVGK</sequence>
<dbReference type="Proteomes" id="UP000001396">
    <property type="component" value="Unassembled WGS sequence"/>
</dbReference>
<dbReference type="Pfam" id="PF24893">
    <property type="entry name" value="DUF7743"/>
    <property type="match status" value="1"/>
</dbReference>
<evidence type="ECO:0000259" key="3">
    <source>
        <dbReference type="Pfam" id="PF23033"/>
    </source>
</evidence>
<dbReference type="PANTHER" id="PTHR31378">
    <property type="entry name" value="EGF-LIKE DOMAIN-CONTAINING PROTEIN-RELATED-RELATED"/>
    <property type="match status" value="1"/>
</dbReference>
<dbReference type="Gene3D" id="2.60.120.260">
    <property type="entry name" value="Galactose-binding domain-like"/>
    <property type="match status" value="1"/>
</dbReference>
<protein>
    <recommendedName>
        <fullName evidence="7">EGF-like domain-containing protein</fullName>
    </recommendedName>
</protein>
<keyword evidence="1" id="KW-1133">Transmembrane helix</keyword>
<dbReference type="RefSeq" id="XP_020432852.1">
    <property type="nucleotide sequence ID" value="XM_020577178.1"/>
</dbReference>
<dbReference type="PANTHER" id="PTHR31378:SF29">
    <property type="entry name" value="EGF-LIKE DOMAIN-CONTAINING PROTEIN-RELATED"/>
    <property type="match status" value="1"/>
</dbReference>
<feature type="signal peptide" evidence="2">
    <location>
        <begin position="1"/>
        <end position="19"/>
    </location>
</feature>
<evidence type="ECO:0000259" key="4">
    <source>
        <dbReference type="Pfam" id="PF24893"/>
    </source>
</evidence>
<comment type="caution">
    <text evidence="5">The sequence shown here is derived from an EMBL/GenBank/DDBJ whole genome shotgun (WGS) entry which is preliminary data.</text>
</comment>
<feature type="chain" id="PRO_5003041091" description="EGF-like domain-containing protein" evidence="2">
    <location>
        <begin position="20"/>
        <end position="1464"/>
    </location>
</feature>
<keyword evidence="1" id="KW-0472">Membrane</keyword>
<keyword evidence="1" id="KW-0812">Transmembrane</keyword>
<dbReference type="Pfam" id="PF23033">
    <property type="entry name" value="DUF7034"/>
    <property type="match status" value="1"/>
</dbReference>
<dbReference type="InterPro" id="IPR056645">
    <property type="entry name" value="DUF7743"/>
</dbReference>
<feature type="transmembrane region" description="Helical" evidence="1">
    <location>
        <begin position="1442"/>
        <end position="1459"/>
    </location>
</feature>
<gene>
    <name evidence="5" type="ORF">PPL_06318</name>
</gene>
<feature type="domain" description="DUF7743" evidence="4">
    <location>
        <begin position="626"/>
        <end position="734"/>
    </location>
</feature>
<feature type="domain" description="DUF7034" evidence="3">
    <location>
        <begin position="992"/>
        <end position="1109"/>
    </location>
</feature>
<evidence type="ECO:0000313" key="6">
    <source>
        <dbReference type="Proteomes" id="UP000001396"/>
    </source>
</evidence>
<organism evidence="5 6">
    <name type="scientific">Heterostelium pallidum (strain ATCC 26659 / Pp 5 / PN500)</name>
    <name type="common">Cellular slime mold</name>
    <name type="synonym">Polysphondylium pallidum</name>
    <dbReference type="NCBI Taxonomy" id="670386"/>
    <lineage>
        <taxon>Eukaryota</taxon>
        <taxon>Amoebozoa</taxon>
        <taxon>Evosea</taxon>
        <taxon>Eumycetozoa</taxon>
        <taxon>Dictyostelia</taxon>
        <taxon>Acytosteliales</taxon>
        <taxon>Acytosteliaceae</taxon>
        <taxon>Heterostelium</taxon>
    </lineage>
</organism>
<evidence type="ECO:0000313" key="5">
    <source>
        <dbReference type="EMBL" id="EFA80732.1"/>
    </source>
</evidence>
<name>D3BCU0_HETP5</name>
<evidence type="ECO:0000256" key="2">
    <source>
        <dbReference type="SAM" id="SignalP"/>
    </source>
</evidence>
<dbReference type="EMBL" id="ADBJ01000028">
    <property type="protein sequence ID" value="EFA80732.1"/>
    <property type="molecule type" value="Genomic_DNA"/>
</dbReference>
<evidence type="ECO:0000256" key="1">
    <source>
        <dbReference type="SAM" id="Phobius"/>
    </source>
</evidence>
<keyword evidence="2" id="KW-0732">Signal</keyword>
<accession>D3BCU0</accession>
<proteinExistence type="predicted"/>
<keyword evidence="6" id="KW-1185">Reference proteome</keyword>
<dbReference type="InParanoid" id="D3BCU0"/>
<dbReference type="InterPro" id="IPR055462">
    <property type="entry name" value="DUF7034"/>
</dbReference>
<dbReference type="GeneID" id="31361801"/>